<comment type="caution">
    <text evidence="5">The sequence shown here is derived from an EMBL/GenBank/DDBJ whole genome shotgun (WGS) entry which is preliminary data.</text>
</comment>
<feature type="compositionally biased region" description="Polar residues" evidence="3">
    <location>
        <begin position="36"/>
        <end position="55"/>
    </location>
</feature>
<sequence>MSSRFPPNTKIKDFGYPESHPLHFGASLRHSFQYTTDESYTSDENSTILCSSSLNKSRRRRRRKGERMEEEGQGEGEEDEDEEEVEDADEMNCKARAIFDFKPENDNEIELVEGQIIWISYRHGQGWLVAEDPATGENGLVPEEYVEFQFDIEGDMDEDVAKPFLPEIFNRCRGEDGGEDEDEGEWVDTDDTNDYEDNDVDDVVEEDMVDDDEVEMSKKSNQTDIERLDEQTKKMTI</sequence>
<dbReference type="AlphaFoldDB" id="A0AAI9T0D6"/>
<gene>
    <name evidence="5" type="ORF">KGF56_000663</name>
</gene>
<evidence type="ECO:0000256" key="1">
    <source>
        <dbReference type="ARBA" id="ARBA00022443"/>
    </source>
</evidence>
<dbReference type="InterPro" id="IPR001452">
    <property type="entry name" value="SH3_domain"/>
</dbReference>
<dbReference type="RefSeq" id="XP_049182276.1">
    <property type="nucleotide sequence ID" value="XM_049326597.1"/>
</dbReference>
<dbReference type="EMBL" id="JAHUZD010000023">
    <property type="protein sequence ID" value="KAI3406531.2"/>
    <property type="molecule type" value="Genomic_DNA"/>
</dbReference>
<dbReference type="SUPFAM" id="SSF50044">
    <property type="entry name" value="SH3-domain"/>
    <property type="match status" value="1"/>
</dbReference>
<feature type="region of interest" description="Disordered" evidence="3">
    <location>
        <begin position="172"/>
        <end position="237"/>
    </location>
</feature>
<evidence type="ECO:0000313" key="5">
    <source>
        <dbReference type="EMBL" id="KAI3406531.2"/>
    </source>
</evidence>
<keyword evidence="6" id="KW-1185">Reference proteome</keyword>
<dbReference type="GeneID" id="73378280"/>
<feature type="region of interest" description="Disordered" evidence="3">
    <location>
        <begin position="36"/>
        <end position="89"/>
    </location>
</feature>
<proteinExistence type="predicted"/>
<feature type="compositionally biased region" description="Acidic residues" evidence="3">
    <location>
        <begin position="177"/>
        <end position="214"/>
    </location>
</feature>
<feature type="compositionally biased region" description="Acidic residues" evidence="3">
    <location>
        <begin position="68"/>
        <end position="89"/>
    </location>
</feature>
<evidence type="ECO:0000259" key="4">
    <source>
        <dbReference type="PROSITE" id="PS50002"/>
    </source>
</evidence>
<feature type="compositionally biased region" description="Basic and acidic residues" evidence="3">
    <location>
        <begin position="224"/>
        <end position="237"/>
    </location>
</feature>
<feature type="domain" description="SH3" evidence="4">
    <location>
        <begin position="90"/>
        <end position="151"/>
    </location>
</feature>
<name>A0AAI9T0D6_9ASCO</name>
<dbReference type="PROSITE" id="PS50002">
    <property type="entry name" value="SH3"/>
    <property type="match status" value="1"/>
</dbReference>
<evidence type="ECO:0000256" key="2">
    <source>
        <dbReference type="PROSITE-ProRule" id="PRU00192"/>
    </source>
</evidence>
<evidence type="ECO:0000256" key="3">
    <source>
        <dbReference type="SAM" id="MobiDB-lite"/>
    </source>
</evidence>
<organism evidence="5 6">
    <name type="scientific">Candida oxycetoniae</name>
    <dbReference type="NCBI Taxonomy" id="497107"/>
    <lineage>
        <taxon>Eukaryota</taxon>
        <taxon>Fungi</taxon>
        <taxon>Dikarya</taxon>
        <taxon>Ascomycota</taxon>
        <taxon>Saccharomycotina</taxon>
        <taxon>Pichiomycetes</taxon>
        <taxon>Debaryomycetaceae</taxon>
        <taxon>Candida/Lodderomyces clade</taxon>
        <taxon>Candida</taxon>
    </lineage>
</organism>
<dbReference type="FunFam" id="2.30.30.40:FF:000283">
    <property type="entry name" value="NAP1-binding protein 2"/>
    <property type="match status" value="1"/>
</dbReference>
<dbReference type="GO" id="GO:0030447">
    <property type="term" value="P:filamentous growth"/>
    <property type="evidence" value="ECO:0007669"/>
    <property type="project" value="UniProtKB-ARBA"/>
</dbReference>
<feature type="compositionally biased region" description="Basic residues" evidence="3">
    <location>
        <begin position="56"/>
        <end position="65"/>
    </location>
</feature>
<evidence type="ECO:0000313" key="6">
    <source>
        <dbReference type="Proteomes" id="UP001202479"/>
    </source>
</evidence>
<reference evidence="5" key="1">
    <citation type="journal article" date="2022" name="DNA Res.">
        <title>Genome analysis of five recently described species of the CUG-Ser clade uncovers Candida theae as a new hybrid lineage with pathogenic potential in the Candida parapsilosis species complex.</title>
        <authorList>
            <person name="Mixao V."/>
            <person name="Del Olmo V."/>
            <person name="Hegedusova E."/>
            <person name="Saus E."/>
            <person name="Pryszcz L."/>
            <person name="Cillingova A."/>
            <person name="Nosek J."/>
            <person name="Gabaldon T."/>
        </authorList>
    </citation>
    <scope>NUCLEOTIDE SEQUENCE</scope>
    <source>
        <strain evidence="5">CBS 10844</strain>
    </source>
</reference>
<dbReference type="Pfam" id="PF00018">
    <property type="entry name" value="SH3_1"/>
    <property type="match status" value="1"/>
</dbReference>
<dbReference type="Gene3D" id="2.30.30.40">
    <property type="entry name" value="SH3 Domains"/>
    <property type="match status" value="1"/>
</dbReference>
<keyword evidence="1 2" id="KW-0728">SH3 domain</keyword>
<dbReference type="SMART" id="SM00326">
    <property type="entry name" value="SH3"/>
    <property type="match status" value="1"/>
</dbReference>
<accession>A0AAI9T0D6</accession>
<protein>
    <submittedName>
        <fullName evidence="5">NBP2</fullName>
    </submittedName>
</protein>
<dbReference type="Proteomes" id="UP001202479">
    <property type="component" value="Unassembled WGS sequence"/>
</dbReference>
<dbReference type="InterPro" id="IPR036028">
    <property type="entry name" value="SH3-like_dom_sf"/>
</dbReference>